<dbReference type="AlphaFoldDB" id="A0A7X6B8R4"/>
<reference evidence="1 2" key="1">
    <citation type="submission" date="2020-03" db="EMBL/GenBank/DDBJ databases">
        <title>Genomic Encyclopedia of Type Strains, Phase IV (KMG-IV): sequencing the most valuable type-strain genomes for metagenomic binning, comparative biology and taxonomic classification.</title>
        <authorList>
            <person name="Goeker M."/>
        </authorList>
    </citation>
    <scope>NUCLEOTIDE SEQUENCE [LARGE SCALE GENOMIC DNA]</scope>
    <source>
        <strain evidence="1 2">DSM 25229</strain>
    </source>
</reference>
<dbReference type="EMBL" id="JAATIT010000002">
    <property type="protein sequence ID" value="NJB89569.1"/>
    <property type="molecule type" value="Genomic_DNA"/>
</dbReference>
<comment type="caution">
    <text evidence="1">The sequence shown here is derived from an EMBL/GenBank/DDBJ whole genome shotgun (WGS) entry which is preliminary data.</text>
</comment>
<name>A0A7X6B8R4_9SPHN</name>
<gene>
    <name evidence="1" type="ORF">GGR90_001744</name>
</gene>
<keyword evidence="2" id="KW-1185">Reference proteome</keyword>
<proteinExistence type="predicted"/>
<evidence type="ECO:0000313" key="2">
    <source>
        <dbReference type="Proteomes" id="UP000535078"/>
    </source>
</evidence>
<dbReference type="Proteomes" id="UP000535078">
    <property type="component" value="Unassembled WGS sequence"/>
</dbReference>
<accession>A0A7X6B8R4</accession>
<protein>
    <submittedName>
        <fullName evidence="1">Uncharacterized protein</fullName>
    </submittedName>
</protein>
<sequence>MIALLDTIQKMAIGAALVLLALHWTRGFEVNDEITLMNLVWPIALLGRLALDKRSKVVAHG</sequence>
<dbReference type="RefSeq" id="WP_167921047.1">
    <property type="nucleotide sequence ID" value="NZ_JAATIT010000002.1"/>
</dbReference>
<organism evidence="1 2">
    <name type="scientific">Sphingopyxis italica</name>
    <dbReference type="NCBI Taxonomy" id="1129133"/>
    <lineage>
        <taxon>Bacteria</taxon>
        <taxon>Pseudomonadati</taxon>
        <taxon>Pseudomonadota</taxon>
        <taxon>Alphaproteobacteria</taxon>
        <taxon>Sphingomonadales</taxon>
        <taxon>Sphingomonadaceae</taxon>
        <taxon>Sphingopyxis</taxon>
    </lineage>
</organism>
<evidence type="ECO:0000313" key="1">
    <source>
        <dbReference type="EMBL" id="NJB89569.1"/>
    </source>
</evidence>